<dbReference type="InterPro" id="IPR025850">
    <property type="entry name" value="SUKH-3"/>
</dbReference>
<reference evidence="1 2" key="1">
    <citation type="submission" date="2019-04" db="EMBL/GenBank/DDBJ databases">
        <authorList>
            <person name="Feng G."/>
            <person name="Zhang J."/>
            <person name="Zhu H."/>
        </authorList>
    </citation>
    <scope>NUCLEOTIDE SEQUENCE [LARGE SCALE GENOMIC DNA]</scope>
    <source>
        <strain evidence="1 2">92R-1</strain>
    </source>
</reference>
<keyword evidence="2" id="KW-1185">Reference proteome</keyword>
<gene>
    <name evidence="1" type="ORF">EU556_01205</name>
</gene>
<name>A0A4Z0PAL4_9BACT</name>
<dbReference type="RefSeq" id="WP_135430201.1">
    <property type="nucleotide sequence ID" value="NZ_SRLA01000001.1"/>
</dbReference>
<dbReference type="OrthoDB" id="797385at2"/>
<evidence type="ECO:0000313" key="2">
    <source>
        <dbReference type="Proteomes" id="UP000298337"/>
    </source>
</evidence>
<sequence length="153" mass="17306">MIILSQSTLEQLAKAGWQPDRVISTLSYQLALRIERYPWFSAIEDFLQEFGGLRITFSYQDGNTSILHFDASKAAADVDTDWALNNYKQRIGCSALCIIGQAYSDHMSLYMDEEGKVYGGFDDFLCLIAENGEAAIETICQRMPMREIPDLLD</sequence>
<evidence type="ECO:0008006" key="3">
    <source>
        <dbReference type="Google" id="ProtNLM"/>
    </source>
</evidence>
<accession>A0A4Z0PAL4</accession>
<evidence type="ECO:0000313" key="1">
    <source>
        <dbReference type="EMBL" id="TGE09482.1"/>
    </source>
</evidence>
<protein>
    <recommendedName>
        <fullName evidence="3">SUKH-3 immunity protein of toxin-antitoxin system</fullName>
    </recommendedName>
</protein>
<dbReference type="Pfam" id="PF14433">
    <property type="entry name" value="SUKH-3"/>
    <property type="match status" value="1"/>
</dbReference>
<comment type="caution">
    <text evidence="1">The sequence shown here is derived from an EMBL/GenBank/DDBJ whole genome shotgun (WGS) entry which is preliminary data.</text>
</comment>
<dbReference type="Proteomes" id="UP000298337">
    <property type="component" value="Unassembled WGS sequence"/>
</dbReference>
<dbReference type="EMBL" id="SRLA01000001">
    <property type="protein sequence ID" value="TGE09482.1"/>
    <property type="molecule type" value="Genomic_DNA"/>
</dbReference>
<proteinExistence type="predicted"/>
<dbReference type="AlphaFoldDB" id="A0A4Z0PAL4"/>
<organism evidence="1 2">
    <name type="scientific">Hymenobacter fodinae</name>
    <dbReference type="NCBI Taxonomy" id="2510796"/>
    <lineage>
        <taxon>Bacteria</taxon>
        <taxon>Pseudomonadati</taxon>
        <taxon>Bacteroidota</taxon>
        <taxon>Cytophagia</taxon>
        <taxon>Cytophagales</taxon>
        <taxon>Hymenobacteraceae</taxon>
        <taxon>Hymenobacter</taxon>
    </lineage>
</organism>